<dbReference type="PROSITE" id="PS00170">
    <property type="entry name" value="CSA_PPIASE_1"/>
    <property type="match status" value="1"/>
</dbReference>
<dbReference type="InterPro" id="IPR011990">
    <property type="entry name" value="TPR-like_helical_dom_sf"/>
</dbReference>
<dbReference type="InterPro" id="IPR002130">
    <property type="entry name" value="Cyclophilin-type_PPIase_dom"/>
</dbReference>
<dbReference type="Gene3D" id="2.40.100.10">
    <property type="entry name" value="Cyclophilin-like"/>
    <property type="match status" value="1"/>
</dbReference>
<dbReference type="Pfam" id="PF13432">
    <property type="entry name" value="TPR_16"/>
    <property type="match status" value="1"/>
</dbReference>
<dbReference type="Pfam" id="PF00160">
    <property type="entry name" value="Pro_isomerase"/>
    <property type="match status" value="1"/>
</dbReference>
<evidence type="ECO:0000256" key="1">
    <source>
        <dbReference type="ARBA" id="ARBA00000971"/>
    </source>
</evidence>
<feature type="domain" description="PPIase cyclophilin-type" evidence="11">
    <location>
        <begin position="7"/>
        <end position="170"/>
    </location>
</feature>
<dbReference type="EC" id="5.2.1.8" evidence="4"/>
<dbReference type="FunFam" id="2.40.100.10:FF:000009">
    <property type="entry name" value="Peptidyl-prolyl cis-trans isomerase D"/>
    <property type="match status" value="1"/>
</dbReference>
<evidence type="ECO:0000256" key="8">
    <source>
        <dbReference type="ARBA" id="ARBA00023110"/>
    </source>
</evidence>
<dbReference type="OrthoDB" id="407558at2759"/>
<dbReference type="GO" id="GO:0003755">
    <property type="term" value="F:peptidyl-prolyl cis-trans isomerase activity"/>
    <property type="evidence" value="ECO:0007669"/>
    <property type="project" value="UniProtKB-KW"/>
</dbReference>
<dbReference type="PRINTS" id="PR00153">
    <property type="entry name" value="CSAPPISMRASE"/>
</dbReference>
<dbReference type="FunFam" id="1.25.40.10:FF:000029">
    <property type="entry name" value="peptidyl-prolyl cis-trans isomerase D"/>
    <property type="match status" value="1"/>
</dbReference>
<dbReference type="SMART" id="SM00028">
    <property type="entry name" value="TPR"/>
    <property type="match status" value="3"/>
</dbReference>
<evidence type="ECO:0000256" key="6">
    <source>
        <dbReference type="ARBA" id="ARBA00022737"/>
    </source>
</evidence>
<dbReference type="GO" id="GO:0042026">
    <property type="term" value="P:protein refolding"/>
    <property type="evidence" value="ECO:0007669"/>
    <property type="project" value="UniProtKB-ARBA"/>
</dbReference>
<dbReference type="SUPFAM" id="SSF50891">
    <property type="entry name" value="Cyclophilin-like"/>
    <property type="match status" value="1"/>
</dbReference>
<gene>
    <name evidence="12" type="ORF">INT44_000320</name>
</gene>
<evidence type="ECO:0000256" key="10">
    <source>
        <dbReference type="PROSITE-ProRule" id="PRU00339"/>
    </source>
</evidence>
<keyword evidence="13" id="KW-1185">Reference proteome</keyword>
<proteinExistence type="inferred from homology"/>
<keyword evidence="5" id="KW-0963">Cytoplasm</keyword>
<evidence type="ECO:0000256" key="9">
    <source>
        <dbReference type="ARBA" id="ARBA00023235"/>
    </source>
</evidence>
<name>A0A8H7PKR1_9FUNG</name>
<evidence type="ECO:0000256" key="2">
    <source>
        <dbReference type="ARBA" id="ARBA00004496"/>
    </source>
</evidence>
<keyword evidence="9" id="KW-0413">Isomerase</keyword>
<dbReference type="Gene3D" id="1.25.40.10">
    <property type="entry name" value="Tetratricopeptide repeat domain"/>
    <property type="match status" value="1"/>
</dbReference>
<dbReference type="GO" id="GO:0016018">
    <property type="term" value="F:cyclosporin A binding"/>
    <property type="evidence" value="ECO:0007669"/>
    <property type="project" value="TreeGrafter"/>
</dbReference>
<evidence type="ECO:0000256" key="4">
    <source>
        <dbReference type="ARBA" id="ARBA00013194"/>
    </source>
</evidence>
<feature type="repeat" description="TPR" evidence="10">
    <location>
        <begin position="208"/>
        <end position="241"/>
    </location>
</feature>
<reference evidence="12" key="1">
    <citation type="submission" date="2020-12" db="EMBL/GenBank/DDBJ databases">
        <title>Metabolic potential, ecology and presence of endohyphal bacteria is reflected in genomic diversity of Mucoromycotina.</title>
        <authorList>
            <person name="Muszewska A."/>
            <person name="Okrasinska A."/>
            <person name="Steczkiewicz K."/>
            <person name="Drgas O."/>
            <person name="Orlowska M."/>
            <person name="Perlinska-Lenart U."/>
            <person name="Aleksandrzak-Piekarczyk T."/>
            <person name="Szatraj K."/>
            <person name="Zielenkiewicz U."/>
            <person name="Pilsyk S."/>
            <person name="Malc E."/>
            <person name="Mieczkowski P."/>
            <person name="Kruszewska J.S."/>
            <person name="Biernat P."/>
            <person name="Pawlowska J."/>
        </authorList>
    </citation>
    <scope>NUCLEOTIDE SEQUENCE</scope>
    <source>
        <strain evidence="12">WA0000051536</strain>
    </source>
</reference>
<dbReference type="InterPro" id="IPR020892">
    <property type="entry name" value="Cyclophilin-type_PPIase_CS"/>
</dbReference>
<dbReference type="SUPFAM" id="SSF48452">
    <property type="entry name" value="TPR-like"/>
    <property type="match status" value="1"/>
</dbReference>
<keyword evidence="6" id="KW-0677">Repeat</keyword>
<comment type="subcellular location">
    <subcellularLocation>
        <location evidence="2">Cytoplasm</location>
    </subcellularLocation>
</comment>
<evidence type="ECO:0000313" key="13">
    <source>
        <dbReference type="Proteomes" id="UP000612746"/>
    </source>
</evidence>
<dbReference type="EMBL" id="JAEPRA010000014">
    <property type="protein sequence ID" value="KAG2175842.1"/>
    <property type="molecule type" value="Genomic_DNA"/>
</dbReference>
<dbReference type="Proteomes" id="UP000612746">
    <property type="component" value="Unassembled WGS sequence"/>
</dbReference>
<evidence type="ECO:0000256" key="7">
    <source>
        <dbReference type="ARBA" id="ARBA00022803"/>
    </source>
</evidence>
<dbReference type="PROSITE" id="PS50072">
    <property type="entry name" value="CSA_PPIASE_2"/>
    <property type="match status" value="1"/>
</dbReference>
<dbReference type="InterPro" id="IPR029000">
    <property type="entry name" value="Cyclophilin-like_dom_sf"/>
</dbReference>
<comment type="catalytic activity">
    <reaction evidence="1">
        <text>[protein]-peptidylproline (omega=180) = [protein]-peptidylproline (omega=0)</text>
        <dbReference type="Rhea" id="RHEA:16237"/>
        <dbReference type="Rhea" id="RHEA-COMP:10747"/>
        <dbReference type="Rhea" id="RHEA-COMP:10748"/>
        <dbReference type="ChEBI" id="CHEBI:83833"/>
        <dbReference type="ChEBI" id="CHEBI:83834"/>
        <dbReference type="EC" id="5.2.1.8"/>
    </reaction>
</comment>
<evidence type="ECO:0000256" key="3">
    <source>
        <dbReference type="ARBA" id="ARBA00010898"/>
    </source>
</evidence>
<keyword evidence="8" id="KW-0697">Rotamase</keyword>
<feature type="repeat" description="TPR" evidence="10">
    <location>
        <begin position="302"/>
        <end position="335"/>
    </location>
</feature>
<keyword evidence="7 10" id="KW-0802">TPR repeat</keyword>
<sequence length="365" mass="40651">MANPRVFFDMEVGGQPEGRIVFELFKDVVPKTAENFRALCTGEKGMGQAGKPLHFKGSIFHRVIKNFMCQGGDFTNFNGTGGESIYGEKFEDENFQLKHEKPFLLSMANAGPGTNGSQFFITTTETPHLDGKHVVFGKVLKGKGIVRAIENLPTSADKPVKDVVIANCGELAENESDGVPTPSDGDAYDEYPDDYEGAKEPADLAKIATELKTIGNDYFKKGNYESAAKKYQKAIRYLQEKPVFDEDEDPEALRVQFYSIKVPCYLNRAMSQLKLNNFKSAIEDTTTVLEFPEKYLTPSDKAKALFRRGTAYLQTKNEVAAIENFEQAAVQNPDDAAIKQQLALAKQRIVERKQKEKAAYSKMFG</sequence>
<dbReference type="PROSITE" id="PS50005">
    <property type="entry name" value="TPR"/>
    <property type="match status" value="2"/>
</dbReference>
<dbReference type="PANTHER" id="PTHR11071">
    <property type="entry name" value="PEPTIDYL-PROLYL CIS-TRANS ISOMERASE"/>
    <property type="match status" value="1"/>
</dbReference>
<dbReference type="GO" id="GO:0005737">
    <property type="term" value="C:cytoplasm"/>
    <property type="evidence" value="ECO:0007669"/>
    <property type="project" value="UniProtKB-SubCell"/>
</dbReference>
<protein>
    <recommendedName>
        <fullName evidence="4">peptidylprolyl isomerase</fullName>
        <ecNumber evidence="4">5.2.1.8</ecNumber>
    </recommendedName>
</protein>
<dbReference type="InterPro" id="IPR019734">
    <property type="entry name" value="TPR_rpt"/>
</dbReference>
<comment type="caution">
    <text evidence="12">The sequence shown here is derived from an EMBL/GenBank/DDBJ whole genome shotgun (WGS) entry which is preliminary data.</text>
</comment>
<organism evidence="12 13">
    <name type="scientific">Umbelopsis vinacea</name>
    <dbReference type="NCBI Taxonomy" id="44442"/>
    <lineage>
        <taxon>Eukaryota</taxon>
        <taxon>Fungi</taxon>
        <taxon>Fungi incertae sedis</taxon>
        <taxon>Mucoromycota</taxon>
        <taxon>Mucoromycotina</taxon>
        <taxon>Umbelopsidomycetes</taxon>
        <taxon>Umbelopsidales</taxon>
        <taxon>Umbelopsidaceae</taxon>
        <taxon>Umbelopsis</taxon>
    </lineage>
</organism>
<dbReference type="PANTHER" id="PTHR11071:SF561">
    <property type="entry name" value="PEPTIDYL-PROLYL CIS-TRANS ISOMERASE D-RELATED"/>
    <property type="match status" value="1"/>
</dbReference>
<comment type="similarity">
    <text evidence="3">Belongs to the cyclophilin-type PPIase family. PPIase D subfamily.</text>
</comment>
<dbReference type="CDD" id="cd01926">
    <property type="entry name" value="cyclophilin_ABH_like"/>
    <property type="match status" value="1"/>
</dbReference>
<accession>A0A8H7PKR1</accession>
<evidence type="ECO:0000259" key="11">
    <source>
        <dbReference type="PROSITE" id="PS50072"/>
    </source>
</evidence>
<dbReference type="AlphaFoldDB" id="A0A8H7PKR1"/>
<evidence type="ECO:0000256" key="5">
    <source>
        <dbReference type="ARBA" id="ARBA00022490"/>
    </source>
</evidence>
<evidence type="ECO:0000313" key="12">
    <source>
        <dbReference type="EMBL" id="KAG2175842.1"/>
    </source>
</evidence>